<feature type="transmembrane region" description="Helical" evidence="1">
    <location>
        <begin position="161"/>
        <end position="180"/>
    </location>
</feature>
<feature type="transmembrane region" description="Helical" evidence="1">
    <location>
        <begin position="41"/>
        <end position="64"/>
    </location>
</feature>
<keyword evidence="1" id="KW-0472">Membrane</keyword>
<keyword evidence="1" id="KW-0812">Transmembrane</keyword>
<reference evidence="2" key="2">
    <citation type="journal article" date="2021" name="PeerJ">
        <title>Extensive microbial diversity within the chicken gut microbiome revealed by metagenomics and culture.</title>
        <authorList>
            <person name="Gilroy R."/>
            <person name="Ravi A."/>
            <person name="Getino M."/>
            <person name="Pursley I."/>
            <person name="Horton D.L."/>
            <person name="Alikhan N.F."/>
            <person name="Baker D."/>
            <person name="Gharbi K."/>
            <person name="Hall N."/>
            <person name="Watson M."/>
            <person name="Adriaenssens E.M."/>
            <person name="Foster-Nyarko E."/>
            <person name="Jarju S."/>
            <person name="Secka A."/>
            <person name="Antonio M."/>
            <person name="Oren A."/>
            <person name="Chaudhuri R.R."/>
            <person name="La Ragione R."/>
            <person name="Hildebrand F."/>
            <person name="Pallen M.J."/>
        </authorList>
    </citation>
    <scope>NUCLEOTIDE SEQUENCE</scope>
    <source>
        <strain evidence="2">23406</strain>
    </source>
</reference>
<dbReference type="GO" id="GO:0015293">
    <property type="term" value="F:symporter activity"/>
    <property type="evidence" value="ECO:0007669"/>
    <property type="project" value="InterPro"/>
</dbReference>
<feature type="transmembrane region" description="Helical" evidence="1">
    <location>
        <begin position="281"/>
        <end position="301"/>
    </location>
</feature>
<dbReference type="InterPro" id="IPR036259">
    <property type="entry name" value="MFS_trans_sf"/>
</dbReference>
<name>A0A9D1NCS8_9FIRM</name>
<dbReference type="Pfam" id="PF13347">
    <property type="entry name" value="MFS_2"/>
    <property type="match status" value="1"/>
</dbReference>
<dbReference type="EMBL" id="DVOH01000037">
    <property type="protein sequence ID" value="HIV00440.1"/>
    <property type="molecule type" value="Genomic_DNA"/>
</dbReference>
<dbReference type="SUPFAM" id="SSF103473">
    <property type="entry name" value="MFS general substrate transporter"/>
    <property type="match status" value="1"/>
</dbReference>
<dbReference type="PANTHER" id="PTHR11328:SF24">
    <property type="entry name" value="MAJOR FACILITATOR SUPERFAMILY (MFS) PROFILE DOMAIN-CONTAINING PROTEIN"/>
    <property type="match status" value="1"/>
</dbReference>
<sequence>MGLIKRLFRDKPGQEVPNKEMLSFAVGVAGQNHMYNIVANWFLYFCTDVLFMDAMIIGIVLGVARVWDAINDPLVGVIIDHSKISKYGKLRPHILWSAIPIGICAALMFMDFGLTQTQEIIYIVVLYFVWDTMYSFQDIAQWGLTAMIATNFEERSKAAQFGRIGAMVGGWLPGLLPIILSNKDLLGATEKQIFMACAIVMCFGGMVLSMFAARVKERAPAVKTEGSPLASLKSLLRNRIVMLLVLANILSYCTLTVQQVYFFKYMVSIDLFGRTFDGMEVMFVFGIFVGLPGTLAMLITGRFSKWVGGMKNVLLIATVANIVCRIAAFFVGYEGIRIVYTGILLAICGIPNGMVGIASTAIWGDSIDYEEWRTGVRNEGAVFSMQNLVGKMGSGLSIFFTGLTLKLLDFDATKFDLGLPQSETFNKFIFPVYMLAPAFGSLLYLIPLLFMKYDVNAKHKLEALLRERRKGIKI</sequence>
<dbReference type="GO" id="GO:0006814">
    <property type="term" value="P:sodium ion transport"/>
    <property type="evidence" value="ECO:0007669"/>
    <property type="project" value="InterPro"/>
</dbReference>
<feature type="transmembrane region" description="Helical" evidence="1">
    <location>
        <begin position="313"/>
        <end position="332"/>
    </location>
</feature>
<feature type="transmembrane region" description="Helical" evidence="1">
    <location>
        <begin position="94"/>
        <end position="114"/>
    </location>
</feature>
<dbReference type="GO" id="GO:0008643">
    <property type="term" value="P:carbohydrate transport"/>
    <property type="evidence" value="ECO:0007669"/>
    <property type="project" value="InterPro"/>
</dbReference>
<feature type="transmembrane region" description="Helical" evidence="1">
    <location>
        <begin position="428"/>
        <end position="450"/>
    </location>
</feature>
<gene>
    <name evidence="2" type="ORF">IAB14_04945</name>
</gene>
<dbReference type="Gene3D" id="1.20.1250.20">
    <property type="entry name" value="MFS general substrate transporter like domains"/>
    <property type="match status" value="2"/>
</dbReference>
<dbReference type="AlphaFoldDB" id="A0A9D1NCS8"/>
<evidence type="ECO:0000256" key="1">
    <source>
        <dbReference type="SAM" id="Phobius"/>
    </source>
</evidence>
<feature type="transmembrane region" description="Helical" evidence="1">
    <location>
        <begin position="192"/>
        <end position="213"/>
    </location>
</feature>
<keyword evidence="1" id="KW-1133">Transmembrane helix</keyword>
<proteinExistence type="predicted"/>
<dbReference type="GO" id="GO:0005886">
    <property type="term" value="C:plasma membrane"/>
    <property type="evidence" value="ECO:0007669"/>
    <property type="project" value="TreeGrafter"/>
</dbReference>
<dbReference type="InterPro" id="IPR001927">
    <property type="entry name" value="Na/Gal_symport"/>
</dbReference>
<organism evidence="2 3">
    <name type="scientific">Candidatus Stercoripulliclostridium merdipullorum</name>
    <dbReference type="NCBI Taxonomy" id="2840952"/>
    <lineage>
        <taxon>Bacteria</taxon>
        <taxon>Bacillati</taxon>
        <taxon>Bacillota</taxon>
        <taxon>Clostridia</taxon>
        <taxon>Eubacteriales</taxon>
        <taxon>Candidatus Stercoripulliclostridium</taxon>
    </lineage>
</organism>
<dbReference type="PANTHER" id="PTHR11328">
    <property type="entry name" value="MAJOR FACILITATOR SUPERFAMILY DOMAIN-CONTAINING PROTEIN"/>
    <property type="match status" value="1"/>
</dbReference>
<accession>A0A9D1NCS8</accession>
<evidence type="ECO:0000313" key="3">
    <source>
        <dbReference type="Proteomes" id="UP000886891"/>
    </source>
</evidence>
<dbReference type="InterPro" id="IPR039672">
    <property type="entry name" value="MFS_2"/>
</dbReference>
<evidence type="ECO:0000313" key="2">
    <source>
        <dbReference type="EMBL" id="HIV00440.1"/>
    </source>
</evidence>
<feature type="transmembrane region" description="Helical" evidence="1">
    <location>
        <begin position="120"/>
        <end position="140"/>
    </location>
</feature>
<feature type="non-terminal residue" evidence="2">
    <location>
        <position position="474"/>
    </location>
</feature>
<feature type="transmembrane region" description="Helical" evidence="1">
    <location>
        <begin position="240"/>
        <end position="261"/>
    </location>
</feature>
<comment type="caution">
    <text evidence="2">The sequence shown here is derived from an EMBL/GenBank/DDBJ whole genome shotgun (WGS) entry which is preliminary data.</text>
</comment>
<dbReference type="Proteomes" id="UP000886891">
    <property type="component" value="Unassembled WGS sequence"/>
</dbReference>
<dbReference type="NCBIfam" id="TIGR00792">
    <property type="entry name" value="gph"/>
    <property type="match status" value="1"/>
</dbReference>
<reference evidence="2" key="1">
    <citation type="submission" date="2020-10" db="EMBL/GenBank/DDBJ databases">
        <authorList>
            <person name="Gilroy R."/>
        </authorList>
    </citation>
    <scope>NUCLEOTIDE SEQUENCE</scope>
    <source>
        <strain evidence="2">23406</strain>
    </source>
</reference>
<feature type="transmembrane region" description="Helical" evidence="1">
    <location>
        <begin position="338"/>
        <end position="363"/>
    </location>
</feature>
<protein>
    <submittedName>
        <fullName evidence="2">MFS transporter</fullName>
    </submittedName>
</protein>